<gene>
    <name evidence="1" type="ORF">EJ06DRAFT_245200</name>
</gene>
<organism evidence="1 2">
    <name type="scientific">Trichodelitschia bisporula</name>
    <dbReference type="NCBI Taxonomy" id="703511"/>
    <lineage>
        <taxon>Eukaryota</taxon>
        <taxon>Fungi</taxon>
        <taxon>Dikarya</taxon>
        <taxon>Ascomycota</taxon>
        <taxon>Pezizomycotina</taxon>
        <taxon>Dothideomycetes</taxon>
        <taxon>Dothideomycetes incertae sedis</taxon>
        <taxon>Phaeotrichales</taxon>
        <taxon>Phaeotrichaceae</taxon>
        <taxon>Trichodelitschia</taxon>
    </lineage>
</organism>
<sequence>MRSTRHFRKSAPLENAADAGCRLPVALNVVSFDSMHQTSRPIIRPNLKLMDSARSFLLKAPGTIAATQTCGLISSPKRKSLQVQMPSMMFSCQLLVPSRPLGLCAQKQGDDRSYSSSAHSAEQTTDPCIRLCTSATLMTILRALPGLTVQPSSPVMQEEDYLAPPKME</sequence>
<proteinExistence type="predicted"/>
<evidence type="ECO:0000313" key="1">
    <source>
        <dbReference type="EMBL" id="KAF2396145.1"/>
    </source>
</evidence>
<dbReference type="Proteomes" id="UP000799640">
    <property type="component" value="Unassembled WGS sequence"/>
</dbReference>
<protein>
    <submittedName>
        <fullName evidence="1">Uncharacterized protein</fullName>
    </submittedName>
</protein>
<reference evidence="1" key="1">
    <citation type="journal article" date="2020" name="Stud. Mycol.">
        <title>101 Dothideomycetes genomes: a test case for predicting lifestyles and emergence of pathogens.</title>
        <authorList>
            <person name="Haridas S."/>
            <person name="Albert R."/>
            <person name="Binder M."/>
            <person name="Bloem J."/>
            <person name="Labutti K."/>
            <person name="Salamov A."/>
            <person name="Andreopoulos B."/>
            <person name="Baker S."/>
            <person name="Barry K."/>
            <person name="Bills G."/>
            <person name="Bluhm B."/>
            <person name="Cannon C."/>
            <person name="Castanera R."/>
            <person name="Culley D."/>
            <person name="Daum C."/>
            <person name="Ezra D."/>
            <person name="Gonzalez J."/>
            <person name="Henrissat B."/>
            <person name="Kuo A."/>
            <person name="Liang C."/>
            <person name="Lipzen A."/>
            <person name="Lutzoni F."/>
            <person name="Magnuson J."/>
            <person name="Mondo S."/>
            <person name="Nolan M."/>
            <person name="Ohm R."/>
            <person name="Pangilinan J."/>
            <person name="Park H.-J."/>
            <person name="Ramirez L."/>
            <person name="Alfaro M."/>
            <person name="Sun H."/>
            <person name="Tritt A."/>
            <person name="Yoshinaga Y."/>
            <person name="Zwiers L.-H."/>
            <person name="Turgeon B."/>
            <person name="Goodwin S."/>
            <person name="Spatafora J."/>
            <person name="Crous P."/>
            <person name="Grigoriev I."/>
        </authorList>
    </citation>
    <scope>NUCLEOTIDE SEQUENCE</scope>
    <source>
        <strain evidence="1">CBS 262.69</strain>
    </source>
</reference>
<name>A0A6G1HK48_9PEZI</name>
<accession>A0A6G1HK48</accession>
<evidence type="ECO:0000313" key="2">
    <source>
        <dbReference type="Proteomes" id="UP000799640"/>
    </source>
</evidence>
<dbReference type="EMBL" id="ML996708">
    <property type="protein sequence ID" value="KAF2396145.1"/>
    <property type="molecule type" value="Genomic_DNA"/>
</dbReference>
<dbReference type="AlphaFoldDB" id="A0A6G1HK48"/>
<keyword evidence="2" id="KW-1185">Reference proteome</keyword>